<organism evidence="1 2">
    <name type="scientific">Cuscuta australis</name>
    <dbReference type="NCBI Taxonomy" id="267555"/>
    <lineage>
        <taxon>Eukaryota</taxon>
        <taxon>Viridiplantae</taxon>
        <taxon>Streptophyta</taxon>
        <taxon>Embryophyta</taxon>
        <taxon>Tracheophyta</taxon>
        <taxon>Spermatophyta</taxon>
        <taxon>Magnoliopsida</taxon>
        <taxon>eudicotyledons</taxon>
        <taxon>Gunneridae</taxon>
        <taxon>Pentapetalae</taxon>
        <taxon>asterids</taxon>
        <taxon>lamiids</taxon>
        <taxon>Solanales</taxon>
        <taxon>Convolvulaceae</taxon>
        <taxon>Cuscuteae</taxon>
        <taxon>Cuscuta</taxon>
        <taxon>Cuscuta subgen. Grammica</taxon>
        <taxon>Cuscuta sect. Cleistogrammica</taxon>
    </lineage>
</organism>
<dbReference type="Proteomes" id="UP000249390">
    <property type="component" value="Unassembled WGS sequence"/>
</dbReference>
<protein>
    <submittedName>
        <fullName evidence="1">Uncharacterized protein</fullName>
    </submittedName>
</protein>
<keyword evidence="2" id="KW-1185">Reference proteome</keyword>
<dbReference type="AlphaFoldDB" id="A0A328E3H5"/>
<dbReference type="EMBL" id="NQVE01000034">
    <property type="protein sequence ID" value="RAL52505.1"/>
    <property type="molecule type" value="Genomic_DNA"/>
</dbReference>
<evidence type="ECO:0000313" key="2">
    <source>
        <dbReference type="Proteomes" id="UP000249390"/>
    </source>
</evidence>
<sequence>MGKSKWRVTMEHFLRSPTRKSRCCRQSTSMLWLEEWPNLLPTTVLQSLSRGQGLGGFKVSILTRFQVQGRSYRGIYCAAWAYYSLYLEVQKSLLILKERYRC</sequence>
<accession>A0A328E3H5</accession>
<gene>
    <name evidence="1" type="ORF">DM860_007362</name>
</gene>
<proteinExistence type="predicted"/>
<name>A0A328E3H5_9ASTE</name>
<reference evidence="1 2" key="1">
    <citation type="submission" date="2018-06" db="EMBL/GenBank/DDBJ databases">
        <title>The Genome of Cuscuta australis (Dodder) Provides Insight into the Evolution of Plant Parasitism.</title>
        <authorList>
            <person name="Liu H."/>
        </authorList>
    </citation>
    <scope>NUCLEOTIDE SEQUENCE [LARGE SCALE GENOMIC DNA]</scope>
    <source>
        <strain evidence="2">cv. Yunnan</strain>
        <tissue evidence="1">Vines</tissue>
    </source>
</reference>
<evidence type="ECO:0000313" key="1">
    <source>
        <dbReference type="EMBL" id="RAL52505.1"/>
    </source>
</evidence>
<comment type="caution">
    <text evidence="1">The sequence shown here is derived from an EMBL/GenBank/DDBJ whole genome shotgun (WGS) entry which is preliminary data.</text>
</comment>